<evidence type="ECO:0000256" key="1">
    <source>
        <dbReference type="ARBA" id="ARBA00004123"/>
    </source>
</evidence>
<dbReference type="Pfam" id="PF09507">
    <property type="entry name" value="CDC27"/>
    <property type="match status" value="1"/>
</dbReference>
<sequence>MSTDYTEYLAANVLNEQQLVSYRSLSRALKVHVNLAKQMLFEFHRKQNAKKPGSVHATYLITGTRTEQKPQEQNGVQSQDSEDAVMQSSPPLPSSSAPQQQEEETKPTPVRSILLVKEEHLDQAKATFDHITGIHAYSLAAGGLSDVQTLTECNRKIAATYASEDPLEAWKQYGTIQNPNVRRRTQKRPPPAPAASTAKETAAKPKPAPAPAKAPALEKQATKASNESDPNSSRATPVPEKDTDATKKKTATKPTTKRENSDIFKSFAKGANKPKKTASTESSAAPSPAPAPAEDEPMGGMSDDDPEDVADDVEVEAGAGTGKSKKDRQAELEAMMDVEDEPMEDTAEGASDEPMEPPKEESVEEEQKEEEPKESMTVENGRRRGRRRVMKKKTVKDEEGYLVTREEPAWESFSEDEPAPKKAKPTPAPAAKGAPKKGGAKPGQGSIMSFFGKK</sequence>
<dbReference type="GeneID" id="96004677"/>
<accession>A0AB34KW65</accession>
<feature type="compositionally biased region" description="Acidic residues" evidence="5">
    <location>
        <begin position="293"/>
        <end position="315"/>
    </location>
</feature>
<organism evidence="6 7">
    <name type="scientific">Cladosporium halotolerans</name>
    <dbReference type="NCBI Taxonomy" id="1052096"/>
    <lineage>
        <taxon>Eukaryota</taxon>
        <taxon>Fungi</taxon>
        <taxon>Dikarya</taxon>
        <taxon>Ascomycota</taxon>
        <taxon>Pezizomycotina</taxon>
        <taxon>Dothideomycetes</taxon>
        <taxon>Dothideomycetidae</taxon>
        <taxon>Cladosporiales</taxon>
        <taxon>Cladosporiaceae</taxon>
        <taxon>Cladosporium</taxon>
    </lineage>
</organism>
<dbReference type="GO" id="GO:0006297">
    <property type="term" value="P:nucleotide-excision repair, DNA gap filling"/>
    <property type="evidence" value="ECO:0007669"/>
    <property type="project" value="TreeGrafter"/>
</dbReference>
<dbReference type="AlphaFoldDB" id="A0AB34KW65"/>
<evidence type="ECO:0000313" key="7">
    <source>
        <dbReference type="Proteomes" id="UP000803884"/>
    </source>
</evidence>
<evidence type="ECO:0000256" key="3">
    <source>
        <dbReference type="ARBA" id="ARBA00022705"/>
    </source>
</evidence>
<feature type="compositionally biased region" description="Acidic residues" evidence="5">
    <location>
        <begin position="334"/>
        <end position="355"/>
    </location>
</feature>
<evidence type="ECO:0000256" key="2">
    <source>
        <dbReference type="ARBA" id="ARBA00017589"/>
    </source>
</evidence>
<feature type="compositionally biased region" description="Basic and acidic residues" evidence="5">
    <location>
        <begin position="395"/>
        <end position="408"/>
    </location>
</feature>
<feature type="compositionally biased region" description="Basic residues" evidence="5">
    <location>
        <begin position="383"/>
        <end position="394"/>
    </location>
</feature>
<keyword evidence="7" id="KW-1185">Reference proteome</keyword>
<evidence type="ECO:0000256" key="4">
    <source>
        <dbReference type="ARBA" id="ARBA00023242"/>
    </source>
</evidence>
<gene>
    <name evidence="6" type="ORF">WHR41_03233</name>
</gene>
<dbReference type="Proteomes" id="UP000803884">
    <property type="component" value="Unassembled WGS sequence"/>
</dbReference>
<feature type="compositionally biased region" description="Polar residues" evidence="5">
    <location>
        <begin position="222"/>
        <end position="235"/>
    </location>
</feature>
<keyword evidence="3" id="KW-0235">DNA replication</keyword>
<comment type="subcellular location">
    <subcellularLocation>
        <location evidence="1">Nucleus</location>
    </subcellularLocation>
</comment>
<dbReference type="EMBL" id="JAAQHG020000008">
    <property type="protein sequence ID" value="KAL1588101.1"/>
    <property type="molecule type" value="Genomic_DNA"/>
</dbReference>
<reference evidence="6 7" key="1">
    <citation type="journal article" date="2020" name="Microbiol. Resour. Announc.">
        <title>Draft Genome Sequence of a Cladosporium Species Isolated from the Mesophotic Ascidian Didemnum maculosum.</title>
        <authorList>
            <person name="Gioti A."/>
            <person name="Siaperas R."/>
            <person name="Nikolaivits E."/>
            <person name="Le Goff G."/>
            <person name="Ouazzani J."/>
            <person name="Kotoulas G."/>
            <person name="Topakas E."/>
        </authorList>
    </citation>
    <scope>NUCLEOTIDE SEQUENCE [LARGE SCALE GENOMIC DNA]</scope>
    <source>
        <strain evidence="6 7">TM138-S3</strain>
    </source>
</reference>
<feature type="compositionally biased region" description="Polar residues" evidence="5">
    <location>
        <begin position="63"/>
        <end position="79"/>
    </location>
</feature>
<comment type="caution">
    <text evidence="6">The sequence shown here is derived from an EMBL/GenBank/DDBJ whole genome shotgun (WGS) entry which is preliminary data.</text>
</comment>
<dbReference type="InterPro" id="IPR041913">
    <property type="entry name" value="POLD3_sf"/>
</dbReference>
<dbReference type="GO" id="GO:0006271">
    <property type="term" value="P:DNA strand elongation involved in DNA replication"/>
    <property type="evidence" value="ECO:0007669"/>
    <property type="project" value="TreeGrafter"/>
</dbReference>
<feature type="compositionally biased region" description="Basic and acidic residues" evidence="5">
    <location>
        <begin position="370"/>
        <end position="382"/>
    </location>
</feature>
<dbReference type="PANTHER" id="PTHR17598">
    <property type="entry name" value="DNA POLYMERASE DELTA SUBUNIT 3"/>
    <property type="match status" value="1"/>
</dbReference>
<dbReference type="GO" id="GO:0043625">
    <property type="term" value="C:delta DNA polymerase complex"/>
    <property type="evidence" value="ECO:0007669"/>
    <property type="project" value="InterPro"/>
</dbReference>
<dbReference type="PANTHER" id="PTHR17598:SF13">
    <property type="entry name" value="DNA POLYMERASE DELTA SUBUNIT 3"/>
    <property type="match status" value="1"/>
</dbReference>
<dbReference type="InterPro" id="IPR019038">
    <property type="entry name" value="POLD3"/>
</dbReference>
<keyword evidence="4" id="KW-0539">Nucleus</keyword>
<feature type="region of interest" description="Disordered" evidence="5">
    <location>
        <begin position="174"/>
        <end position="454"/>
    </location>
</feature>
<evidence type="ECO:0000256" key="5">
    <source>
        <dbReference type="SAM" id="MobiDB-lite"/>
    </source>
</evidence>
<protein>
    <recommendedName>
        <fullName evidence="2">DNA polymerase delta subunit 3</fullName>
    </recommendedName>
</protein>
<dbReference type="Gene3D" id="3.90.1030.20">
    <property type="entry name" value="DNA polymerase delta, p66 (Cdc27) subunit, wHTH domain"/>
    <property type="match status" value="1"/>
</dbReference>
<dbReference type="GO" id="GO:1904161">
    <property type="term" value="P:DNA synthesis involved in UV-damage excision repair"/>
    <property type="evidence" value="ECO:0007669"/>
    <property type="project" value="TreeGrafter"/>
</dbReference>
<dbReference type="RefSeq" id="XP_069231206.1">
    <property type="nucleotide sequence ID" value="XM_069371839.1"/>
</dbReference>
<feature type="compositionally biased region" description="Low complexity" evidence="5">
    <location>
        <begin position="277"/>
        <end position="286"/>
    </location>
</feature>
<evidence type="ECO:0000313" key="6">
    <source>
        <dbReference type="EMBL" id="KAL1588101.1"/>
    </source>
</evidence>
<name>A0AB34KW65_9PEZI</name>
<dbReference type="GO" id="GO:0003887">
    <property type="term" value="F:DNA-directed DNA polymerase activity"/>
    <property type="evidence" value="ECO:0007669"/>
    <property type="project" value="TreeGrafter"/>
</dbReference>
<feature type="region of interest" description="Disordered" evidence="5">
    <location>
        <begin position="63"/>
        <end position="108"/>
    </location>
</feature>
<proteinExistence type="predicted"/>